<dbReference type="Proteomes" id="UP000182101">
    <property type="component" value="Plasmid pAMCP48-600"/>
</dbReference>
<dbReference type="Gene3D" id="3.40.630.30">
    <property type="match status" value="1"/>
</dbReference>
<dbReference type="RefSeq" id="WP_071961006.1">
    <property type="nucleotide sequence ID" value="NZ_CP018025.1"/>
</dbReference>
<dbReference type="SUPFAM" id="SSF55729">
    <property type="entry name" value="Acyl-CoA N-acyltransferases (Nat)"/>
    <property type="match status" value="1"/>
</dbReference>
<evidence type="ECO:0000313" key="2">
    <source>
        <dbReference type="EMBL" id="APD92392.1"/>
    </source>
</evidence>
<keyword evidence="2" id="KW-0614">Plasmid</keyword>
<accession>A0AAC9JHS3</accession>
<geneLocation type="plasmid" evidence="3">
    <name>pamcp48-600</name>
</geneLocation>
<feature type="domain" description="BioF2-like acetyltransferase" evidence="1">
    <location>
        <begin position="187"/>
        <end position="337"/>
    </location>
</feature>
<sequence>MKYRATVNHHRSACEMLQFLQASSPSWHELYQQQSQEKQRYFTSFEFITSWLLRWPVDVGVSSSFLYKNENCVGVTFFTQTKNTRLGVLKTKTLHLCRSGVEEIDKIWPEYIEPVLAVSSQERNEVWAYWLEEIMSQTGAHQMYQHVAPLDSLMSAAKHVSRSRCIIENREEGPVRFLSEHKKAASSLRRKMSQTSRRLDLTSASMKLAKNEEDVLRVFQKIKEWHLDKWSGTDTPSGFENTLFASTLKKELLSSLYRDGSQARARCYYIEHDGSIIGGTVLLEENSWAGFYLAGYQPFNDNHIHLGLWMHVQLIEILSSRGMLQYDFMAGGDSYKSIFSNRNVSHARARWVKRSTIYSYLLLSKEIAQKFFMNRNSSDNITKVKSKKEIV</sequence>
<evidence type="ECO:0000259" key="1">
    <source>
        <dbReference type="Pfam" id="PF13480"/>
    </source>
</evidence>
<organism evidence="2 3">
    <name type="scientific">Alteromonas mediterranea</name>
    <dbReference type="NCBI Taxonomy" id="314275"/>
    <lineage>
        <taxon>Bacteria</taxon>
        <taxon>Pseudomonadati</taxon>
        <taxon>Pseudomonadota</taxon>
        <taxon>Gammaproteobacteria</taxon>
        <taxon>Alteromonadales</taxon>
        <taxon>Alteromonadaceae</taxon>
        <taxon>Alteromonas/Salinimonas group</taxon>
        <taxon>Alteromonas</taxon>
    </lineage>
</organism>
<dbReference type="InterPro" id="IPR016181">
    <property type="entry name" value="Acyl_CoA_acyltransferase"/>
</dbReference>
<proteinExistence type="predicted"/>
<dbReference type="Pfam" id="PF13480">
    <property type="entry name" value="Acetyltransf_6"/>
    <property type="match status" value="1"/>
</dbReference>
<dbReference type="EMBL" id="CP018025">
    <property type="protein sequence ID" value="APD92392.1"/>
    <property type="molecule type" value="Genomic_DNA"/>
</dbReference>
<gene>
    <name evidence="2" type="ORF">BM524_21055</name>
</gene>
<dbReference type="InterPro" id="IPR038740">
    <property type="entry name" value="BioF2-like_GNAT_dom"/>
</dbReference>
<reference evidence="2 3" key="1">
    <citation type="submission" date="2016-11" db="EMBL/GenBank/DDBJ databases">
        <title>Networking in microbes: conjugative elements and plasmids in the genus Alteromonas.</title>
        <authorList>
            <person name="Lopez-Perez M."/>
            <person name="Ramon-Marco N."/>
            <person name="Rodriguez-Valera F."/>
        </authorList>
    </citation>
    <scope>NUCLEOTIDE SEQUENCE [LARGE SCALE GENOMIC DNA]</scope>
    <source>
        <strain evidence="2 3">CP48</strain>
        <plasmid evidence="3">pamcp48-600</plasmid>
    </source>
</reference>
<dbReference type="AlphaFoldDB" id="A0AAC9JHS3"/>
<name>A0AAC9JHS3_9ALTE</name>
<evidence type="ECO:0000313" key="3">
    <source>
        <dbReference type="Proteomes" id="UP000182101"/>
    </source>
</evidence>
<protein>
    <recommendedName>
        <fullName evidence="1">BioF2-like acetyltransferase domain-containing protein</fullName>
    </recommendedName>
</protein>